<dbReference type="AlphaFoldDB" id="A0A7H8N7P6"/>
<dbReference type="PANTHER" id="PTHR43441">
    <property type="entry name" value="RIBOSOMAL-PROTEIN-SERINE ACETYLTRANSFERASE"/>
    <property type="match status" value="1"/>
</dbReference>
<protein>
    <submittedName>
        <fullName evidence="3">GNAT family N-acetyltransferase</fullName>
    </submittedName>
</protein>
<evidence type="ECO:0000313" key="4">
    <source>
        <dbReference type="Proteomes" id="UP000509303"/>
    </source>
</evidence>
<evidence type="ECO:0000256" key="1">
    <source>
        <dbReference type="SAM" id="MobiDB-lite"/>
    </source>
</evidence>
<keyword evidence="3" id="KW-0808">Transferase</keyword>
<evidence type="ECO:0000259" key="2">
    <source>
        <dbReference type="PROSITE" id="PS51186"/>
    </source>
</evidence>
<feature type="compositionally biased region" description="Low complexity" evidence="1">
    <location>
        <begin position="40"/>
        <end position="53"/>
    </location>
</feature>
<feature type="domain" description="N-acetyltransferase" evidence="2">
    <location>
        <begin position="104"/>
        <end position="274"/>
    </location>
</feature>
<dbReference type="PROSITE" id="PS51186">
    <property type="entry name" value="GNAT"/>
    <property type="match status" value="1"/>
</dbReference>
<dbReference type="InterPro" id="IPR016181">
    <property type="entry name" value="Acyl_CoA_acyltransferase"/>
</dbReference>
<dbReference type="Pfam" id="PF13302">
    <property type="entry name" value="Acetyltransf_3"/>
    <property type="match status" value="1"/>
</dbReference>
<feature type="region of interest" description="Disordered" evidence="1">
    <location>
        <begin position="1"/>
        <end position="94"/>
    </location>
</feature>
<gene>
    <name evidence="3" type="ORF">HUT08_13260</name>
</gene>
<dbReference type="GO" id="GO:0008999">
    <property type="term" value="F:protein-N-terminal-alanine acetyltransferase activity"/>
    <property type="evidence" value="ECO:0007669"/>
    <property type="project" value="TreeGrafter"/>
</dbReference>
<name>A0A7H8N7P6_9ACTN</name>
<organism evidence="3 4">
    <name type="scientific">Streptomyces buecherae</name>
    <dbReference type="NCBI Taxonomy" id="2763006"/>
    <lineage>
        <taxon>Bacteria</taxon>
        <taxon>Bacillati</taxon>
        <taxon>Actinomycetota</taxon>
        <taxon>Actinomycetes</taxon>
        <taxon>Kitasatosporales</taxon>
        <taxon>Streptomycetaceae</taxon>
        <taxon>Streptomyces</taxon>
    </lineage>
</organism>
<accession>A0A7H8N7P6</accession>
<dbReference type="RefSeq" id="WP_176162081.1">
    <property type="nucleotide sequence ID" value="NZ_CP054929.1"/>
</dbReference>
<dbReference type="EMBL" id="CP054929">
    <property type="protein sequence ID" value="QKW50346.1"/>
    <property type="molecule type" value="Genomic_DNA"/>
</dbReference>
<dbReference type="InterPro" id="IPR000182">
    <property type="entry name" value="GNAT_dom"/>
</dbReference>
<dbReference type="Gene3D" id="3.40.630.30">
    <property type="match status" value="1"/>
</dbReference>
<dbReference type="Proteomes" id="UP000509303">
    <property type="component" value="Chromosome"/>
</dbReference>
<keyword evidence="4" id="KW-1185">Reference proteome</keyword>
<evidence type="ECO:0000313" key="3">
    <source>
        <dbReference type="EMBL" id="QKW50346.1"/>
    </source>
</evidence>
<dbReference type="GO" id="GO:0005737">
    <property type="term" value="C:cytoplasm"/>
    <property type="evidence" value="ECO:0007669"/>
    <property type="project" value="TreeGrafter"/>
</dbReference>
<feature type="compositionally biased region" description="Basic and acidic residues" evidence="1">
    <location>
        <begin position="1"/>
        <end position="21"/>
    </location>
</feature>
<dbReference type="GO" id="GO:1990189">
    <property type="term" value="F:protein N-terminal-serine acetyltransferase activity"/>
    <property type="evidence" value="ECO:0007669"/>
    <property type="project" value="TreeGrafter"/>
</dbReference>
<dbReference type="PANTHER" id="PTHR43441:SF11">
    <property type="entry name" value="RIBOSOMAL-PROTEIN-SERINE ACETYLTRANSFERASE"/>
    <property type="match status" value="1"/>
</dbReference>
<dbReference type="SUPFAM" id="SSF55729">
    <property type="entry name" value="Acyl-CoA N-acyltransferases (Nat)"/>
    <property type="match status" value="1"/>
</dbReference>
<proteinExistence type="predicted"/>
<sequence length="286" mass="31159">MSQRSAWDRERGHERAHERTRPRAHGPRGTDPAGADHRAVAAARDGAPGVAPPTRAADPHHEAVPDVSWALPMPERPVTHRGARGPGEPAPPGERAVVVESSRFRLRELAATDVDAVLAVFDDPGAARAFGAHSFRRRDAVALVEQALASARQRPRTHYRLAVSRADSGELIGTAKLVLDRPERDALVRTGHRGAEVGMALRADQASVGHSMEVGYLLGVLGFDRLGLHRLWAGVLPSNAAAQRAAERAGMTREGVSRHYAYANGAWYDIVRYALLEHDWHAHVRR</sequence>
<reference evidence="3 4" key="1">
    <citation type="submission" date="2020-06" db="EMBL/GenBank/DDBJ databases">
        <title>Genome mining for natural products.</title>
        <authorList>
            <person name="Zhang B."/>
            <person name="Shi J."/>
            <person name="Ge H."/>
        </authorList>
    </citation>
    <scope>NUCLEOTIDE SEQUENCE [LARGE SCALE GENOMIC DNA]</scope>
    <source>
        <strain evidence="3 4">NA00687</strain>
    </source>
</reference>
<dbReference type="InterPro" id="IPR051908">
    <property type="entry name" value="Ribosomal_N-acetyltransferase"/>
</dbReference>